<accession>A0A5E5AQ23</accession>
<protein>
    <recommendedName>
        <fullName evidence="1">DUF4240 domain-containing protein</fullName>
    </recommendedName>
</protein>
<sequence>MINGGCSDDGFDYFRGWLIAQGKRVFMLALAEPDSLAEVDVEMDDAYNQEMLAVGYDAYFKKMGMAQRNYATARNAGSEYELSEDERRALREEIHYASDINRTWDEVSVGAMVPKLFSKFS</sequence>
<dbReference type="EMBL" id="CABPSP010000022">
    <property type="protein sequence ID" value="VVE75901.1"/>
    <property type="molecule type" value="Genomic_DNA"/>
</dbReference>
<keyword evidence="3" id="KW-1185">Reference proteome</keyword>
<evidence type="ECO:0000313" key="3">
    <source>
        <dbReference type="Proteomes" id="UP000383122"/>
    </source>
</evidence>
<dbReference type="InterPro" id="IPR025334">
    <property type="entry name" value="DUF4240"/>
</dbReference>
<proteinExistence type="predicted"/>
<evidence type="ECO:0000313" key="2">
    <source>
        <dbReference type="EMBL" id="VVE75901.1"/>
    </source>
</evidence>
<organism evidence="2 3">
    <name type="scientific">Pandoraea anapnoica</name>
    <dbReference type="NCBI Taxonomy" id="2508301"/>
    <lineage>
        <taxon>Bacteria</taxon>
        <taxon>Pseudomonadati</taxon>
        <taxon>Pseudomonadota</taxon>
        <taxon>Betaproteobacteria</taxon>
        <taxon>Burkholderiales</taxon>
        <taxon>Burkholderiaceae</taxon>
        <taxon>Pandoraea</taxon>
    </lineage>
</organism>
<feature type="domain" description="DUF4240" evidence="1">
    <location>
        <begin position="2"/>
        <end position="59"/>
    </location>
</feature>
<dbReference type="Proteomes" id="UP000383122">
    <property type="component" value="Unassembled WGS sequence"/>
</dbReference>
<evidence type="ECO:0000259" key="1">
    <source>
        <dbReference type="Pfam" id="PF14024"/>
    </source>
</evidence>
<dbReference type="Pfam" id="PF14024">
    <property type="entry name" value="DUF4240"/>
    <property type="match status" value="1"/>
</dbReference>
<name>A0A5E5AQ23_9BURK</name>
<reference evidence="2 3" key="1">
    <citation type="submission" date="2019-08" db="EMBL/GenBank/DDBJ databases">
        <authorList>
            <person name="Peeters C."/>
        </authorList>
    </citation>
    <scope>NUCLEOTIDE SEQUENCE [LARGE SCALE GENOMIC DNA]</scope>
    <source>
        <strain evidence="2 3">LMG 31117</strain>
    </source>
</reference>
<gene>
    <name evidence="2" type="ORF">PAN31117_05280</name>
</gene>
<dbReference type="AlphaFoldDB" id="A0A5E5AQ23"/>